<dbReference type="SUPFAM" id="SSF53474">
    <property type="entry name" value="alpha/beta-Hydrolases"/>
    <property type="match status" value="1"/>
</dbReference>
<sequence length="239" mass="25778">MPENQQLPRLDAVGRFGAAPPGVVLVLHGGRSTSHASGGRRRLAYARMLSFAWVLSGAGPAVYQLRYRYRGWNAPAKDAARDAAWALEEIARRHPGLPVVLVGHSMGGRAALTAAGAPNVVAVCALAPWLDGSDPVNQLAERSVLIVHGDRERYTDPRESYAYAVRAKQVADRTARFELHGAGHYMLARTRDWHSLVRRFALGVLGVEPEDPVIANAMRQPAPDGLRAVVTTSRPGADG</sequence>
<dbReference type="InterPro" id="IPR022742">
    <property type="entry name" value="Hydrolase_4"/>
</dbReference>
<proteinExistence type="predicted"/>
<evidence type="ECO:0000313" key="3">
    <source>
        <dbReference type="Proteomes" id="UP001296706"/>
    </source>
</evidence>
<dbReference type="Gene3D" id="3.40.50.1820">
    <property type="entry name" value="alpha/beta hydrolase"/>
    <property type="match status" value="1"/>
</dbReference>
<dbReference type="EMBL" id="JAAXKY010000033">
    <property type="protein sequence ID" value="NMH77941.1"/>
    <property type="molecule type" value="Genomic_DNA"/>
</dbReference>
<dbReference type="Pfam" id="PF12146">
    <property type="entry name" value="Hydrolase_4"/>
    <property type="match status" value="1"/>
</dbReference>
<evidence type="ECO:0000259" key="1">
    <source>
        <dbReference type="Pfam" id="PF12146"/>
    </source>
</evidence>
<keyword evidence="2" id="KW-0378">Hydrolase</keyword>
<dbReference type="InterPro" id="IPR029058">
    <property type="entry name" value="AB_hydrolase_fold"/>
</dbReference>
<feature type="domain" description="Serine aminopeptidase S33" evidence="1">
    <location>
        <begin position="20"/>
        <end position="135"/>
    </location>
</feature>
<dbReference type="RefSeq" id="WP_169396015.1">
    <property type="nucleotide sequence ID" value="NZ_BAAAJH010000013.1"/>
</dbReference>
<evidence type="ECO:0000313" key="2">
    <source>
        <dbReference type="EMBL" id="NMH77941.1"/>
    </source>
</evidence>
<reference evidence="2 3" key="1">
    <citation type="submission" date="2020-04" db="EMBL/GenBank/DDBJ databases">
        <authorList>
            <person name="Klaysubun C."/>
            <person name="Duangmal K."/>
            <person name="Lipun K."/>
        </authorList>
    </citation>
    <scope>NUCLEOTIDE SEQUENCE [LARGE SCALE GENOMIC DNA]</scope>
    <source>
        <strain evidence="2 3">JCM 11839</strain>
    </source>
</reference>
<dbReference type="Proteomes" id="UP001296706">
    <property type="component" value="Unassembled WGS sequence"/>
</dbReference>
<accession>A0ABX1RC32</accession>
<organism evidence="2 3">
    <name type="scientific">Pseudonocardia xinjiangensis</name>
    <dbReference type="NCBI Taxonomy" id="75289"/>
    <lineage>
        <taxon>Bacteria</taxon>
        <taxon>Bacillati</taxon>
        <taxon>Actinomycetota</taxon>
        <taxon>Actinomycetes</taxon>
        <taxon>Pseudonocardiales</taxon>
        <taxon>Pseudonocardiaceae</taxon>
        <taxon>Pseudonocardia</taxon>
    </lineage>
</organism>
<name>A0ABX1RC32_9PSEU</name>
<protein>
    <submittedName>
        <fullName evidence="2">Alpha/beta hydrolase</fullName>
    </submittedName>
</protein>
<gene>
    <name evidence="2" type="ORF">HF577_12710</name>
</gene>
<comment type="caution">
    <text evidence="2">The sequence shown here is derived from an EMBL/GenBank/DDBJ whole genome shotgun (WGS) entry which is preliminary data.</text>
</comment>
<dbReference type="GO" id="GO:0016787">
    <property type="term" value="F:hydrolase activity"/>
    <property type="evidence" value="ECO:0007669"/>
    <property type="project" value="UniProtKB-KW"/>
</dbReference>
<keyword evidence="3" id="KW-1185">Reference proteome</keyword>